<evidence type="ECO:0000313" key="3">
    <source>
        <dbReference type="Proteomes" id="UP000295797"/>
    </source>
</evidence>
<feature type="transmembrane region" description="Helical" evidence="1">
    <location>
        <begin position="6"/>
        <end position="23"/>
    </location>
</feature>
<reference evidence="2 3" key="1">
    <citation type="submission" date="2019-03" db="EMBL/GenBank/DDBJ databases">
        <title>Complete genome sequence of the plant growth promoting strain Pseudomonas fluorescens LBUM677.</title>
        <authorList>
            <person name="Novinscak A."/>
            <person name="Joly D."/>
            <person name="Filion M."/>
        </authorList>
    </citation>
    <scope>NUCLEOTIDE SEQUENCE [LARGE SCALE GENOMIC DNA]</scope>
    <source>
        <strain evidence="2 3">LBUM677</strain>
    </source>
</reference>
<name>A0AAP8Z164_PSEFL</name>
<keyword evidence="1" id="KW-0472">Membrane</keyword>
<dbReference type="AlphaFoldDB" id="A0AAP8Z164"/>
<accession>A0AAP8Z164</accession>
<evidence type="ECO:0000313" key="2">
    <source>
        <dbReference type="EMBL" id="QBX41423.1"/>
    </source>
</evidence>
<evidence type="ECO:0000256" key="1">
    <source>
        <dbReference type="SAM" id="Phobius"/>
    </source>
</evidence>
<organism evidence="2 3">
    <name type="scientific">Pseudomonas fluorescens</name>
    <dbReference type="NCBI Taxonomy" id="294"/>
    <lineage>
        <taxon>Bacteria</taxon>
        <taxon>Pseudomonadati</taxon>
        <taxon>Pseudomonadota</taxon>
        <taxon>Gammaproteobacteria</taxon>
        <taxon>Pseudomonadales</taxon>
        <taxon>Pseudomonadaceae</taxon>
        <taxon>Pseudomonas</taxon>
    </lineage>
</organism>
<keyword evidence="1" id="KW-1133">Transmembrane helix</keyword>
<feature type="transmembrane region" description="Helical" evidence="1">
    <location>
        <begin position="44"/>
        <end position="61"/>
    </location>
</feature>
<dbReference type="Proteomes" id="UP000295797">
    <property type="component" value="Chromosome"/>
</dbReference>
<proteinExistence type="predicted"/>
<keyword evidence="1" id="KW-0812">Transmembrane</keyword>
<dbReference type="EMBL" id="CP038438">
    <property type="protein sequence ID" value="QBX41423.1"/>
    <property type="molecule type" value="Genomic_DNA"/>
</dbReference>
<gene>
    <name evidence="2" type="ORF">E4T63_12835</name>
</gene>
<sequence length="87" mass="9626">MTPTIGLFSFALAVLCPLLYLLARQLRKGIAYANGTDGPKERPKIYCVIWAIMGFILGSLYQPLHERGEECIAASQPLVQCVVFPSR</sequence>
<protein>
    <submittedName>
        <fullName evidence="2">Uncharacterized protein</fullName>
    </submittedName>
</protein>